<sequence>MATAITNVRVFDGDKVIQNQTVLIPGHIIAIGGIVPEGADVINGEGATLLPGLIDAHVHTNEEGLRNALVFGITTELEMMGHFTPEQRQLIAESDDMADVRSADFGVTAPDGHPQELIRKVAARSGPPAHQHGVGDCPAELQAAPTVSTPEEAKDVVAQRVASGADYIKIMIEEGSVLQEPGLPTLSHETLVTAVQEAHRHGKMAIAHAMTAEATEQAIAIGVDGLAHLFIDQPHTSEIVKRIVASGAFVTPCLALNSSVMGRTGADLVADERVSSKLSPVWLKALCGSFNTYPQGNFDNVLGTVAAMHKAGVDILAGTDVSVPFPQLGRAYSWRKSSSRVATVGRGGADSY</sequence>
<evidence type="ECO:0000259" key="1">
    <source>
        <dbReference type="Pfam" id="PF01979"/>
    </source>
</evidence>
<dbReference type="InterPro" id="IPR032466">
    <property type="entry name" value="Metal_Hydrolase"/>
</dbReference>
<keyword evidence="3" id="KW-1185">Reference proteome</keyword>
<dbReference type="OrthoDB" id="5595695at2759"/>
<dbReference type="SUPFAM" id="SSF51556">
    <property type="entry name" value="Metallo-dependent hydrolases"/>
    <property type="match status" value="1"/>
</dbReference>
<dbReference type="PANTHER" id="PTHR43135">
    <property type="entry name" value="ALPHA-D-RIBOSE 1-METHYLPHOSPHONATE 5-TRIPHOSPHATE DIPHOSPHATASE"/>
    <property type="match status" value="1"/>
</dbReference>
<name>A0A261Y6U7_9FUNG</name>
<evidence type="ECO:0000313" key="3">
    <source>
        <dbReference type="Proteomes" id="UP000242875"/>
    </source>
</evidence>
<organism evidence="2 3">
    <name type="scientific">Bifiguratus adelaidae</name>
    <dbReference type="NCBI Taxonomy" id="1938954"/>
    <lineage>
        <taxon>Eukaryota</taxon>
        <taxon>Fungi</taxon>
        <taxon>Fungi incertae sedis</taxon>
        <taxon>Mucoromycota</taxon>
        <taxon>Mucoromycotina</taxon>
        <taxon>Endogonomycetes</taxon>
        <taxon>Endogonales</taxon>
        <taxon>Endogonales incertae sedis</taxon>
        <taxon>Bifiguratus</taxon>
    </lineage>
</organism>
<dbReference type="InterPro" id="IPR011059">
    <property type="entry name" value="Metal-dep_hydrolase_composite"/>
</dbReference>
<dbReference type="EMBL" id="MVBO01000004">
    <property type="protein sequence ID" value="OZJ06370.1"/>
    <property type="molecule type" value="Genomic_DNA"/>
</dbReference>
<dbReference type="Pfam" id="PF01979">
    <property type="entry name" value="Amidohydro_1"/>
    <property type="match status" value="1"/>
</dbReference>
<gene>
    <name evidence="2" type="ORF">BZG36_00754</name>
</gene>
<accession>A0A261Y6U7</accession>
<evidence type="ECO:0000313" key="2">
    <source>
        <dbReference type="EMBL" id="OZJ06370.1"/>
    </source>
</evidence>
<dbReference type="Gene3D" id="2.30.40.10">
    <property type="entry name" value="Urease, subunit C, domain 1"/>
    <property type="match status" value="1"/>
</dbReference>
<dbReference type="InterPro" id="IPR006680">
    <property type="entry name" value="Amidohydro-rel"/>
</dbReference>
<dbReference type="PANTHER" id="PTHR43135:SF3">
    <property type="entry name" value="ALPHA-D-RIBOSE 1-METHYLPHOSPHONATE 5-TRIPHOSPHATE DIPHOSPHATASE"/>
    <property type="match status" value="1"/>
</dbReference>
<feature type="domain" description="Amidohydrolase-related" evidence="1">
    <location>
        <begin position="48"/>
        <end position="320"/>
    </location>
</feature>
<proteinExistence type="predicted"/>
<reference evidence="2 3" key="1">
    <citation type="journal article" date="2017" name="Mycologia">
        <title>Bifiguratus adelaidae, gen. et sp. nov., a new member of Mucoromycotina in endophytic and soil-dwelling habitats.</title>
        <authorList>
            <person name="Torres-Cruz T.J."/>
            <person name="Billingsley Tobias T.L."/>
            <person name="Almatruk M."/>
            <person name="Hesse C."/>
            <person name="Kuske C.R."/>
            <person name="Desiro A."/>
            <person name="Benucci G.M."/>
            <person name="Bonito G."/>
            <person name="Stajich J.E."/>
            <person name="Dunlap C."/>
            <person name="Arnold A.E."/>
            <person name="Porras-Alfaro A."/>
        </authorList>
    </citation>
    <scope>NUCLEOTIDE SEQUENCE [LARGE SCALE GENOMIC DNA]</scope>
    <source>
        <strain evidence="2 3">AZ0501</strain>
    </source>
</reference>
<dbReference type="InterPro" id="IPR051781">
    <property type="entry name" value="Metallo-dep_Hydrolase"/>
</dbReference>
<dbReference type="Gene3D" id="3.30.110.90">
    <property type="entry name" value="Amidohydrolase"/>
    <property type="match status" value="1"/>
</dbReference>
<dbReference type="Gene3D" id="3.40.50.10910">
    <property type="entry name" value="Amidohydrolase"/>
    <property type="match status" value="1"/>
</dbReference>
<dbReference type="SUPFAM" id="SSF51338">
    <property type="entry name" value="Composite domain of metallo-dependent hydrolases"/>
    <property type="match status" value="1"/>
</dbReference>
<protein>
    <recommendedName>
        <fullName evidence="1">Amidohydrolase-related domain-containing protein</fullName>
    </recommendedName>
</protein>
<dbReference type="GO" id="GO:0016810">
    <property type="term" value="F:hydrolase activity, acting on carbon-nitrogen (but not peptide) bonds"/>
    <property type="evidence" value="ECO:0007669"/>
    <property type="project" value="InterPro"/>
</dbReference>
<dbReference type="AlphaFoldDB" id="A0A261Y6U7"/>
<dbReference type="Proteomes" id="UP000242875">
    <property type="component" value="Unassembled WGS sequence"/>
</dbReference>
<comment type="caution">
    <text evidence="2">The sequence shown here is derived from an EMBL/GenBank/DDBJ whole genome shotgun (WGS) entry which is preliminary data.</text>
</comment>
<dbReference type="Gene3D" id="1.20.58.520">
    <property type="entry name" value="Amidohydrolase"/>
    <property type="match status" value="1"/>
</dbReference>